<evidence type="ECO:0000313" key="4">
    <source>
        <dbReference type="Proteomes" id="UP000034617"/>
    </source>
</evidence>
<gene>
    <name evidence="3" type="ORF">UW22_C0072G0005</name>
</gene>
<feature type="compositionally biased region" description="Low complexity" evidence="1">
    <location>
        <begin position="16"/>
        <end position="25"/>
    </location>
</feature>
<proteinExistence type="predicted"/>
<dbReference type="EMBL" id="LCHM01000072">
    <property type="protein sequence ID" value="KKT34526.1"/>
    <property type="molecule type" value="Genomic_DNA"/>
</dbReference>
<feature type="transmembrane region" description="Helical" evidence="2">
    <location>
        <begin position="48"/>
        <end position="69"/>
    </location>
</feature>
<reference evidence="3 4" key="1">
    <citation type="journal article" date="2015" name="Nature">
        <title>rRNA introns, odd ribosomes, and small enigmatic genomes across a large radiation of phyla.</title>
        <authorList>
            <person name="Brown C.T."/>
            <person name="Hug L.A."/>
            <person name="Thomas B.C."/>
            <person name="Sharon I."/>
            <person name="Castelle C.J."/>
            <person name="Singh A."/>
            <person name="Wilkins M.J."/>
            <person name="Williams K.H."/>
            <person name="Banfield J.F."/>
        </authorList>
    </citation>
    <scope>NUCLEOTIDE SEQUENCE [LARGE SCALE GENOMIC DNA]</scope>
</reference>
<evidence type="ECO:0000313" key="3">
    <source>
        <dbReference type="EMBL" id="KKT34526.1"/>
    </source>
</evidence>
<evidence type="ECO:0000256" key="2">
    <source>
        <dbReference type="SAM" id="Phobius"/>
    </source>
</evidence>
<comment type="caution">
    <text evidence="3">The sequence shown here is derived from an EMBL/GenBank/DDBJ whole genome shotgun (WGS) entry which is preliminary data.</text>
</comment>
<dbReference type="Proteomes" id="UP000034617">
    <property type="component" value="Unassembled WGS sequence"/>
</dbReference>
<sequence length="290" mass="31564">MRKAKVETSLPGMDNQTQPTQPQPQADRPVAQIQTTPPVQPIKKSNTLLILVVFVLTLIIIGLLGYILLTGQTEKLQTTTLPTPTELPMPTTNIIPSTSPVVSPSPAATVTLTVKPTIIPNPDGNTFTSNKMGVAFYYANKAPADSTGSVKVLESGSTVYVYISSGKPENGQFIERFDKSPTDTLAQAISKKFLAGISPADCYVKIDPKKPSPTITRATIGYPVPTGSTEPSFTFGEKCPEKYKESNGMAFFMEDSKSPDRFYWVSIGQYGIPAYNTKEEPMWQDTIVVF</sequence>
<keyword evidence="2" id="KW-1133">Transmembrane helix</keyword>
<name>A0A0G1GHU9_9BACT</name>
<keyword evidence="2" id="KW-0472">Membrane</keyword>
<keyword evidence="3" id="KW-0378">Hydrolase</keyword>
<keyword evidence="2" id="KW-0812">Transmembrane</keyword>
<evidence type="ECO:0000256" key="1">
    <source>
        <dbReference type="SAM" id="MobiDB-lite"/>
    </source>
</evidence>
<organism evidence="3 4">
    <name type="scientific">Candidatus Gottesmanbacteria bacterium GW2011_GWB1_44_11c</name>
    <dbReference type="NCBI Taxonomy" id="1618447"/>
    <lineage>
        <taxon>Bacteria</taxon>
        <taxon>Candidatus Gottesmaniibacteriota</taxon>
    </lineage>
</organism>
<dbReference type="AlphaFoldDB" id="A0A0G1GHU9"/>
<dbReference type="PATRIC" id="fig|1618447.3.peg.1252"/>
<dbReference type="GO" id="GO:0016787">
    <property type="term" value="F:hydrolase activity"/>
    <property type="evidence" value="ECO:0007669"/>
    <property type="project" value="UniProtKB-KW"/>
</dbReference>
<protein>
    <submittedName>
        <fullName evidence="3">Glycoside hydrolase family 5</fullName>
    </submittedName>
</protein>
<accession>A0A0G1GHU9</accession>
<feature type="region of interest" description="Disordered" evidence="1">
    <location>
        <begin position="1"/>
        <end position="30"/>
    </location>
</feature>